<evidence type="ECO:0000313" key="1">
    <source>
        <dbReference type="EMBL" id="KAJ9093976.1"/>
    </source>
</evidence>
<proteinExistence type="predicted"/>
<dbReference type="EMBL" id="JASBWR010000116">
    <property type="protein sequence ID" value="KAJ9093976.1"/>
    <property type="molecule type" value="Genomic_DNA"/>
</dbReference>
<reference evidence="1" key="1">
    <citation type="submission" date="2023-04" db="EMBL/GenBank/DDBJ databases">
        <title>Draft Genome sequencing of Naganishia species isolated from polar environments using Oxford Nanopore Technology.</title>
        <authorList>
            <person name="Leo P."/>
            <person name="Venkateswaran K."/>
        </authorList>
    </citation>
    <scope>NUCLEOTIDE SEQUENCE</scope>
    <source>
        <strain evidence="1">MNA-CCFEE 5261</strain>
    </source>
</reference>
<evidence type="ECO:0000313" key="2">
    <source>
        <dbReference type="Proteomes" id="UP001241377"/>
    </source>
</evidence>
<accession>A0ACC2V554</accession>
<gene>
    <name evidence="1" type="ORF">QFC19_008107</name>
</gene>
<dbReference type="Proteomes" id="UP001241377">
    <property type="component" value="Unassembled WGS sequence"/>
</dbReference>
<organism evidence="1 2">
    <name type="scientific">Naganishia cerealis</name>
    <dbReference type="NCBI Taxonomy" id="610337"/>
    <lineage>
        <taxon>Eukaryota</taxon>
        <taxon>Fungi</taxon>
        <taxon>Dikarya</taxon>
        <taxon>Basidiomycota</taxon>
        <taxon>Agaricomycotina</taxon>
        <taxon>Tremellomycetes</taxon>
        <taxon>Filobasidiales</taxon>
        <taxon>Filobasidiaceae</taxon>
        <taxon>Naganishia</taxon>
    </lineage>
</organism>
<name>A0ACC2V554_9TREE</name>
<comment type="caution">
    <text evidence="1">The sequence shown here is derived from an EMBL/GenBank/DDBJ whole genome shotgun (WGS) entry which is preliminary data.</text>
</comment>
<keyword evidence="2" id="KW-1185">Reference proteome</keyword>
<protein>
    <submittedName>
        <fullName evidence="1">Uncharacterized protein</fullName>
    </submittedName>
</protein>
<sequence>MSAIATLLTNESYLPGALTLAHTLRSLGTQYPVVVLLDETQVSDRSLQLLEAAYDRIIPISDRLVTSPVDDRLGRPELAVTFSKLLLWNESYDQILYLDTDVLPLANVDHLFDEGAALTPRQIAASPDSGWPDIFNSGVLLFKPDPQVYSDLVEFASGSDSSFDGADQGLLNEFFAGNWHRLPFLYNVTPTESYQYVPAFHRFFKDIKILHYIGQIKPWHSSTNIDHFRFHHLWWDRFSEFFDKETKNHILGATGEASRLQIPHYSNTWDSTESAPPLSSSYAEPAPAGSLPAVFPWEQRQTANPTRVFDSGWGRESEGEVAAPAKLARPSATDNIETSMQAMKVGTGKPSGLKKKYEFSSRNELSDFNPEESLERVTQLPAKLMSKFKK</sequence>